<evidence type="ECO:0000256" key="1">
    <source>
        <dbReference type="ARBA" id="ARBA00022450"/>
    </source>
</evidence>
<dbReference type="Pfam" id="PF23562">
    <property type="entry name" value="AMP-binding_C_3"/>
    <property type="match status" value="1"/>
</dbReference>
<reference evidence="4" key="1">
    <citation type="submission" date="2021-10" db="EMBL/GenBank/DDBJ databases">
        <title>De novo Genome Assembly of Clathrus columnatus (Basidiomycota, Fungi) Using Illumina and Nanopore Sequence Data.</title>
        <authorList>
            <person name="Ogiso-Tanaka E."/>
            <person name="Itagaki H."/>
            <person name="Hosoya T."/>
            <person name="Hosaka K."/>
        </authorList>
    </citation>
    <scope>NUCLEOTIDE SEQUENCE</scope>
    <source>
        <strain evidence="4">MO-923</strain>
    </source>
</reference>
<comment type="caution">
    <text evidence="4">The sequence shown here is derived from an EMBL/GenBank/DDBJ whole genome shotgun (WGS) entry which is preliminary data.</text>
</comment>
<dbReference type="Pfam" id="PF00501">
    <property type="entry name" value="AMP-binding"/>
    <property type="match status" value="1"/>
</dbReference>
<dbReference type="InterPro" id="IPR042099">
    <property type="entry name" value="ANL_N_sf"/>
</dbReference>
<evidence type="ECO:0000313" key="4">
    <source>
        <dbReference type="EMBL" id="GJJ05919.1"/>
    </source>
</evidence>
<dbReference type="Gene3D" id="3.40.50.12780">
    <property type="entry name" value="N-terminal domain of ligase-like"/>
    <property type="match status" value="1"/>
</dbReference>
<keyword evidence="1" id="KW-0596">Phosphopantetheine</keyword>
<dbReference type="PANTHER" id="PTHR43439:SF2">
    <property type="entry name" value="ENZYME, PUTATIVE (JCVI)-RELATED"/>
    <property type="match status" value="1"/>
</dbReference>
<evidence type="ECO:0000313" key="5">
    <source>
        <dbReference type="Proteomes" id="UP001050691"/>
    </source>
</evidence>
<organism evidence="4 5">
    <name type="scientific">Clathrus columnatus</name>
    <dbReference type="NCBI Taxonomy" id="1419009"/>
    <lineage>
        <taxon>Eukaryota</taxon>
        <taxon>Fungi</taxon>
        <taxon>Dikarya</taxon>
        <taxon>Basidiomycota</taxon>
        <taxon>Agaricomycotina</taxon>
        <taxon>Agaricomycetes</taxon>
        <taxon>Phallomycetidae</taxon>
        <taxon>Phallales</taxon>
        <taxon>Clathraceae</taxon>
        <taxon>Clathrus</taxon>
    </lineage>
</organism>
<dbReference type="InterPro" id="IPR051414">
    <property type="entry name" value="Adenylate-forming_Reductase"/>
</dbReference>
<keyword evidence="2" id="KW-0597">Phosphoprotein</keyword>
<dbReference type="SUPFAM" id="SSF51735">
    <property type="entry name" value="NAD(P)-binding Rossmann-fold domains"/>
    <property type="match status" value="1"/>
</dbReference>
<dbReference type="InterPro" id="IPR020845">
    <property type="entry name" value="AMP-binding_CS"/>
</dbReference>
<dbReference type="SUPFAM" id="SSF56801">
    <property type="entry name" value="Acetyl-CoA synthetase-like"/>
    <property type="match status" value="1"/>
</dbReference>
<feature type="domain" description="Polyketide synthase-like phosphopantetheine-binding" evidence="3">
    <location>
        <begin position="572"/>
        <end position="651"/>
    </location>
</feature>
<protein>
    <submittedName>
        <fullName evidence="4">NRPS-like protein biosynthetic cluster</fullName>
    </submittedName>
</protein>
<proteinExistence type="predicted"/>
<dbReference type="GO" id="GO:0031177">
    <property type="term" value="F:phosphopantetheine binding"/>
    <property type="evidence" value="ECO:0007669"/>
    <property type="project" value="InterPro"/>
</dbReference>
<gene>
    <name evidence="4" type="ORF">Clacol_000106</name>
</gene>
<accession>A0AAV4ZZU0</accession>
<dbReference type="PROSITE" id="PS00455">
    <property type="entry name" value="AMP_BINDING"/>
    <property type="match status" value="1"/>
</dbReference>
<dbReference type="InterPro" id="IPR036291">
    <property type="entry name" value="NAD(P)-bd_dom_sf"/>
</dbReference>
<dbReference type="SMART" id="SM00823">
    <property type="entry name" value="PKS_PP"/>
    <property type="match status" value="1"/>
</dbReference>
<dbReference type="Gene3D" id="3.40.50.720">
    <property type="entry name" value="NAD(P)-binding Rossmann-like Domain"/>
    <property type="match status" value="1"/>
</dbReference>
<dbReference type="EMBL" id="BPWL01000001">
    <property type="protein sequence ID" value="GJJ05919.1"/>
    <property type="molecule type" value="Genomic_DNA"/>
</dbReference>
<dbReference type="InterPro" id="IPR020806">
    <property type="entry name" value="PKS_PP-bd"/>
</dbReference>
<dbReference type="InterPro" id="IPR013120">
    <property type="entry name" value="FAR_NAD-bd"/>
</dbReference>
<dbReference type="InterPro" id="IPR000873">
    <property type="entry name" value="AMP-dep_synth/lig_dom"/>
</dbReference>
<dbReference type="PANTHER" id="PTHR43439">
    <property type="entry name" value="PHENYLACETATE-COENZYME A LIGASE"/>
    <property type="match status" value="1"/>
</dbReference>
<dbReference type="Pfam" id="PF07993">
    <property type="entry name" value="NAD_binding_4"/>
    <property type="match status" value="1"/>
</dbReference>
<sequence length="1076" mass="120227">MNLDLSPNTLTVDQRHDWYRVRMPDEPFFCYIGLDGSKEFISRARVGKAIYRSIDIIKSEIPECQDESQEPLVVALLAGADYPTFTAFLYGFIRLTHPTTGRPLLPFLISPRNSAIAIAHLMKETRCGYIWVTDGTMKLAEEAIEINTDLKTILRKFPSFDDLYQTEPSFLPETYDDSPVSLSTPSVILHSSGSTSFPKIRMLTHEIILQRGPMLRSTEYYSLEGELLAMSPPPYHALGLVMTSVAAHSRIGLAVQSPYAPPGPMSADAFLDLIKSADAAYVLCIPKFLEEWSKDRSAKDILKRRKAILCGGGPINRQIGARLFDEGVPFLTIYGTTEVGPLNAPLAQIIKEGHEWFSFRAESQIALLPTDENDVFQVVVKDWKLQRLSVHDTVVDGVPAFNTNDLVQRHPDNRTLYRIIGRADDQIMLSTGEKTNPGPLEDIIKRNPHIHDVIMFGRGRQSNGILVQPSSFEEAESLGLEGFRNLVWSSIEEANTYAPAHSRILKEMILIASSSRPFVYTAKETLKKGVILTLYGDIIDALYKDAEESVHAEIPVPLGTHPDGGWTEEEILVFVSKVIHTVLRLDGKALIGTDDIFRFGCDSLQATYIRNTLLHALRQVAPLPNIRNLPSSFVYQSPTINALSQLIAQASRSEIYHHHTDTLERRTKRLENMIQQYRSNWPVHHPQKEYVNDEEVILLTGSTGGLGSQLLAQLVEIPTVTKIYALNRPGGGKSPYERHVDVFEDRGNDVEILNSSKIVFLEGDTSVSGFAISDAKLFDEMRNSVTTIIHNAWNVNFNISLASFEPAIRGVRNLINFALSSPYSTPPRLLFTSSVGTIKKWANIPPIKEEPFYDISLLQTSGYGESKWVSERILTIAELETALKPVIIRVGQLSGGMNGNWTTREWFPSIVIASQIIGSLPDYGGVASFVPVHKAASAIIELRHAPINFAHLVHPRPINWTELIHSISDELQLPIISFSDWVNQLKDLPKTEEMFHKTHALHLIEFYKAAIPPPNGSAADSSSFSYRHEVMGLPTFEMSKTANAVEALNEVNLPSITREDVIKWIGYWRARGVLNG</sequence>
<dbReference type="Proteomes" id="UP001050691">
    <property type="component" value="Unassembled WGS sequence"/>
</dbReference>
<name>A0AAV4ZZU0_9AGAM</name>
<evidence type="ECO:0000259" key="3">
    <source>
        <dbReference type="SMART" id="SM00823"/>
    </source>
</evidence>
<keyword evidence="5" id="KW-1185">Reference proteome</keyword>
<dbReference type="AlphaFoldDB" id="A0AAV4ZZU0"/>
<evidence type="ECO:0000256" key="2">
    <source>
        <dbReference type="ARBA" id="ARBA00022553"/>
    </source>
</evidence>